<feature type="transmembrane region" description="Helical" evidence="1">
    <location>
        <begin position="430"/>
        <end position="453"/>
    </location>
</feature>
<evidence type="ECO:0000313" key="2">
    <source>
        <dbReference type="EMBL" id="QDV21397.1"/>
    </source>
</evidence>
<dbReference type="Proteomes" id="UP000320839">
    <property type="component" value="Chromosome"/>
</dbReference>
<keyword evidence="1" id="KW-0472">Membrane</keyword>
<keyword evidence="1" id="KW-0812">Transmembrane</keyword>
<feature type="transmembrane region" description="Helical" evidence="1">
    <location>
        <begin position="494"/>
        <end position="513"/>
    </location>
</feature>
<proteinExistence type="predicted"/>
<reference evidence="2 3" key="1">
    <citation type="submission" date="2019-02" db="EMBL/GenBank/DDBJ databases">
        <title>Deep-cultivation of Planctomycetes and their phenomic and genomic characterization uncovers novel biology.</title>
        <authorList>
            <person name="Wiegand S."/>
            <person name="Jogler M."/>
            <person name="Boedeker C."/>
            <person name="Pinto D."/>
            <person name="Vollmers J."/>
            <person name="Rivas-Marin E."/>
            <person name="Kohn T."/>
            <person name="Peeters S.H."/>
            <person name="Heuer A."/>
            <person name="Rast P."/>
            <person name="Oberbeckmann S."/>
            <person name="Bunk B."/>
            <person name="Jeske O."/>
            <person name="Meyerdierks A."/>
            <person name="Storesund J.E."/>
            <person name="Kallscheuer N."/>
            <person name="Luecker S."/>
            <person name="Lage O.M."/>
            <person name="Pohl T."/>
            <person name="Merkel B.J."/>
            <person name="Hornburger P."/>
            <person name="Mueller R.-W."/>
            <person name="Bruemmer F."/>
            <person name="Labrenz M."/>
            <person name="Spormann A.M."/>
            <person name="Op den Camp H."/>
            <person name="Overmann J."/>
            <person name="Amann R."/>
            <person name="Jetten M.S.M."/>
            <person name="Mascher T."/>
            <person name="Medema M.H."/>
            <person name="Devos D.P."/>
            <person name="Kaster A.-K."/>
            <person name="Ovreas L."/>
            <person name="Rohde M."/>
            <person name="Galperin M.Y."/>
            <person name="Jogler C."/>
        </authorList>
    </citation>
    <scope>NUCLEOTIDE SEQUENCE [LARGE SCALE GENOMIC DNA]</scope>
    <source>
        <strain evidence="2 3">Pan153</strain>
    </source>
</reference>
<evidence type="ECO:0000256" key="1">
    <source>
        <dbReference type="SAM" id="Phobius"/>
    </source>
</evidence>
<feature type="transmembrane region" description="Helical" evidence="1">
    <location>
        <begin position="308"/>
        <end position="329"/>
    </location>
</feature>
<dbReference type="OrthoDB" id="240327at2"/>
<feature type="transmembrane region" description="Helical" evidence="1">
    <location>
        <begin position="112"/>
        <end position="131"/>
    </location>
</feature>
<name>A0A518FYF8_9PLAN</name>
<feature type="transmembrane region" description="Helical" evidence="1">
    <location>
        <begin position="24"/>
        <end position="42"/>
    </location>
</feature>
<sequence>MFRGSLIFTSFAIKKDVYLRKMHLFRFACIGIVFLMFFSSWLSSSRVGSPGLDFFSKMIWLDFWLVTLAGIGIFSTAITEEKDEETLPLLKLAGISSLGLLMGKSTVRAVRIILLILAQVPFLLLAVGLGGVTPLQIFATLFAMVAYVVLISNFALLCSVFARRSGDAIALVLIAMTILFLFPYLLSELSFNLQSRGLIGSQGYFARGIDCISEISQRVSIIEQFQKILTTGFSGSVISIQVVSNIIIGLICFLTAWACFESGSVRVAAGKSDSRVRKWKTRFRKHRPGNLALAWKEFQFTTGGKKAFLLKLLFYPLLIILVTGGSMLLDQYSSVSFISSYSWRGMMSTSLLLLCGGFVIESTLYVSQIFREERRQKMMPILMLLPHSLARIMCEKILGVCPSLIPVSMGIILILLLAPDSVLVFADARWEIYIPLILAQYAVFLHLLAYYSLVVRWGALAFAIGTLILLEACLSPFLQIMYLFFHYTIGETGIIMPAFYLSLLSCFLLQFLITGRLHRIATEE</sequence>
<keyword evidence="1" id="KW-1133">Transmembrane helix</keyword>
<dbReference type="EMBL" id="CP036317">
    <property type="protein sequence ID" value="QDV21397.1"/>
    <property type="molecule type" value="Genomic_DNA"/>
</dbReference>
<feature type="transmembrane region" description="Helical" evidence="1">
    <location>
        <begin position="460"/>
        <end position="482"/>
    </location>
</feature>
<feature type="transmembrane region" description="Helical" evidence="1">
    <location>
        <begin position="168"/>
        <end position="186"/>
    </location>
</feature>
<gene>
    <name evidence="2" type="ORF">Pan153_60850</name>
</gene>
<feature type="transmembrane region" description="Helical" evidence="1">
    <location>
        <begin position="349"/>
        <end position="370"/>
    </location>
</feature>
<protein>
    <submittedName>
        <fullName evidence="2">ABC-2 family transporter protein</fullName>
    </submittedName>
</protein>
<evidence type="ECO:0000313" key="3">
    <source>
        <dbReference type="Proteomes" id="UP000320839"/>
    </source>
</evidence>
<accession>A0A518FYF8</accession>
<dbReference type="AlphaFoldDB" id="A0A518FYF8"/>
<feature type="transmembrane region" description="Helical" evidence="1">
    <location>
        <begin position="54"/>
        <end position="74"/>
    </location>
</feature>
<feature type="transmembrane region" description="Helical" evidence="1">
    <location>
        <begin position="397"/>
        <end position="418"/>
    </location>
</feature>
<feature type="transmembrane region" description="Helical" evidence="1">
    <location>
        <begin position="238"/>
        <end position="260"/>
    </location>
</feature>
<feature type="transmembrane region" description="Helical" evidence="1">
    <location>
        <begin position="137"/>
        <end position="161"/>
    </location>
</feature>
<dbReference type="RefSeq" id="WP_145460113.1">
    <property type="nucleotide sequence ID" value="NZ_CP036317.1"/>
</dbReference>
<organism evidence="2 3">
    <name type="scientific">Gimesia panareensis</name>
    <dbReference type="NCBI Taxonomy" id="2527978"/>
    <lineage>
        <taxon>Bacteria</taxon>
        <taxon>Pseudomonadati</taxon>
        <taxon>Planctomycetota</taxon>
        <taxon>Planctomycetia</taxon>
        <taxon>Planctomycetales</taxon>
        <taxon>Planctomycetaceae</taxon>
        <taxon>Gimesia</taxon>
    </lineage>
</organism>